<dbReference type="CDD" id="cd06222">
    <property type="entry name" value="RNase_H_like"/>
    <property type="match status" value="1"/>
</dbReference>
<dbReference type="InterPro" id="IPR036691">
    <property type="entry name" value="Endo/exonu/phosph_ase_sf"/>
</dbReference>
<feature type="region of interest" description="Disordered" evidence="2">
    <location>
        <begin position="586"/>
        <end position="614"/>
    </location>
</feature>
<keyword evidence="3" id="KW-0812">Transmembrane</keyword>
<dbReference type="PROSITE" id="PS50158">
    <property type="entry name" value="ZF_CCHC"/>
    <property type="match status" value="1"/>
</dbReference>
<dbReference type="Pfam" id="PF13456">
    <property type="entry name" value="RVT_3"/>
    <property type="match status" value="1"/>
</dbReference>
<reference evidence="6" key="2">
    <citation type="submission" date="2021-03" db="UniProtKB">
        <authorList>
            <consortium name="EnsemblPlants"/>
        </authorList>
    </citation>
    <scope>IDENTIFICATION</scope>
</reference>
<dbReference type="EMBL" id="UZAU01000249">
    <property type="status" value="NOT_ANNOTATED_CDS"/>
    <property type="molecule type" value="Genomic_DNA"/>
</dbReference>
<evidence type="ECO:0000256" key="3">
    <source>
        <dbReference type="SAM" id="Phobius"/>
    </source>
</evidence>
<evidence type="ECO:0000256" key="1">
    <source>
        <dbReference type="PROSITE-ProRule" id="PRU00047"/>
    </source>
</evidence>
<keyword evidence="3" id="KW-0472">Membrane</keyword>
<dbReference type="Proteomes" id="UP000596661">
    <property type="component" value="Chromosome 3"/>
</dbReference>
<dbReference type="InterPro" id="IPR002156">
    <property type="entry name" value="RNaseH_domain"/>
</dbReference>
<dbReference type="InterPro" id="IPR012337">
    <property type="entry name" value="RNaseH-like_sf"/>
</dbReference>
<dbReference type="EnsemblPlants" id="evm.model.03.235">
    <property type="protein sequence ID" value="cds.evm.model.03.235"/>
    <property type="gene ID" value="evm.TU.03.235"/>
</dbReference>
<dbReference type="GO" id="GO:0003676">
    <property type="term" value="F:nucleic acid binding"/>
    <property type="evidence" value="ECO:0007669"/>
    <property type="project" value="InterPro"/>
</dbReference>
<dbReference type="InterPro" id="IPR036397">
    <property type="entry name" value="RNaseH_sf"/>
</dbReference>
<keyword evidence="1" id="KW-0863">Zinc-finger</keyword>
<dbReference type="SUPFAM" id="SSF56219">
    <property type="entry name" value="DNase I-like"/>
    <property type="match status" value="1"/>
</dbReference>
<dbReference type="PANTHER" id="PTHR33116:SF86">
    <property type="entry name" value="REVERSE TRANSCRIPTASE DOMAIN-CONTAINING PROTEIN"/>
    <property type="match status" value="1"/>
</dbReference>
<dbReference type="InterPro" id="IPR005135">
    <property type="entry name" value="Endo/exonuclease/phosphatase"/>
</dbReference>
<feature type="transmembrane region" description="Helical" evidence="3">
    <location>
        <begin position="78"/>
        <end position="103"/>
    </location>
</feature>
<dbReference type="Gramene" id="evm.model.03.235">
    <property type="protein sequence ID" value="cds.evm.model.03.235"/>
    <property type="gene ID" value="evm.TU.03.235"/>
</dbReference>
<feature type="region of interest" description="Disordered" evidence="2">
    <location>
        <begin position="410"/>
        <end position="438"/>
    </location>
</feature>
<keyword evidence="3" id="KW-1133">Transmembrane helix</keyword>
<proteinExistence type="predicted"/>
<dbReference type="InterPro" id="IPR044730">
    <property type="entry name" value="RNase_H-like_dom_plant"/>
</dbReference>
<evidence type="ECO:0000259" key="5">
    <source>
        <dbReference type="PROSITE" id="PS50878"/>
    </source>
</evidence>
<dbReference type="GO" id="GO:0004523">
    <property type="term" value="F:RNA-DNA hybrid ribonuclease activity"/>
    <property type="evidence" value="ECO:0007669"/>
    <property type="project" value="InterPro"/>
</dbReference>
<feature type="domain" description="Reverse transcriptase" evidence="5">
    <location>
        <begin position="1117"/>
        <end position="1386"/>
    </location>
</feature>
<dbReference type="Pfam" id="PF14392">
    <property type="entry name" value="zf-CCHC_4"/>
    <property type="match status" value="1"/>
</dbReference>
<evidence type="ECO:0000259" key="4">
    <source>
        <dbReference type="PROSITE" id="PS50158"/>
    </source>
</evidence>
<dbReference type="CDD" id="cd01650">
    <property type="entry name" value="RT_nLTR_like"/>
    <property type="match status" value="1"/>
</dbReference>
<keyword evidence="1" id="KW-0479">Metal-binding</keyword>
<dbReference type="SUPFAM" id="SSF56672">
    <property type="entry name" value="DNA/RNA polymerases"/>
    <property type="match status" value="1"/>
</dbReference>
<evidence type="ECO:0000313" key="6">
    <source>
        <dbReference type="EnsemblPlants" id="cds.evm.model.03.235"/>
    </source>
</evidence>
<dbReference type="PANTHER" id="PTHR33116">
    <property type="entry name" value="REVERSE TRANSCRIPTASE ZINC-BINDING DOMAIN-CONTAINING PROTEIN-RELATED-RELATED"/>
    <property type="match status" value="1"/>
</dbReference>
<dbReference type="InterPro" id="IPR026960">
    <property type="entry name" value="RVT-Znf"/>
</dbReference>
<dbReference type="Gene3D" id="3.30.420.10">
    <property type="entry name" value="Ribonuclease H-like superfamily/Ribonuclease H"/>
    <property type="match status" value="1"/>
</dbReference>
<dbReference type="SUPFAM" id="SSF53098">
    <property type="entry name" value="Ribonuclease H-like"/>
    <property type="match status" value="1"/>
</dbReference>
<name>A0A803P849_CANSA</name>
<dbReference type="GO" id="GO:0008270">
    <property type="term" value="F:zinc ion binding"/>
    <property type="evidence" value="ECO:0007669"/>
    <property type="project" value="UniProtKB-KW"/>
</dbReference>
<feature type="compositionally biased region" description="Basic and acidic residues" evidence="2">
    <location>
        <begin position="605"/>
        <end position="614"/>
    </location>
</feature>
<organism evidence="6 7">
    <name type="scientific">Cannabis sativa</name>
    <name type="common">Hemp</name>
    <name type="synonym">Marijuana</name>
    <dbReference type="NCBI Taxonomy" id="3483"/>
    <lineage>
        <taxon>Eukaryota</taxon>
        <taxon>Viridiplantae</taxon>
        <taxon>Streptophyta</taxon>
        <taxon>Embryophyta</taxon>
        <taxon>Tracheophyta</taxon>
        <taxon>Spermatophyta</taxon>
        <taxon>Magnoliopsida</taxon>
        <taxon>eudicotyledons</taxon>
        <taxon>Gunneridae</taxon>
        <taxon>Pentapetalae</taxon>
        <taxon>rosids</taxon>
        <taxon>fabids</taxon>
        <taxon>Rosales</taxon>
        <taxon>Cannabaceae</taxon>
        <taxon>Cannabis</taxon>
    </lineage>
</organism>
<feature type="compositionally biased region" description="Basic residues" evidence="2">
    <location>
        <begin position="518"/>
        <end position="527"/>
    </location>
</feature>
<protein>
    <recommendedName>
        <fullName evidence="8">Reverse transcriptase domain-containing protein</fullName>
    </recommendedName>
</protein>
<dbReference type="InterPro" id="IPR000477">
    <property type="entry name" value="RT_dom"/>
</dbReference>
<dbReference type="Pfam" id="PF13966">
    <property type="entry name" value="zf-RVT"/>
    <property type="match status" value="1"/>
</dbReference>
<feature type="region of interest" description="Disordered" evidence="2">
    <location>
        <begin position="509"/>
        <end position="547"/>
    </location>
</feature>
<dbReference type="InterPro" id="IPR001878">
    <property type="entry name" value="Znf_CCHC"/>
</dbReference>
<dbReference type="InterPro" id="IPR043502">
    <property type="entry name" value="DNA/RNA_pol_sf"/>
</dbReference>
<accession>A0A803P849</accession>
<evidence type="ECO:0000256" key="2">
    <source>
        <dbReference type="SAM" id="MobiDB-lite"/>
    </source>
</evidence>
<dbReference type="Pfam" id="PF00078">
    <property type="entry name" value="RVT_1"/>
    <property type="match status" value="1"/>
</dbReference>
<dbReference type="Gene3D" id="3.60.10.10">
    <property type="entry name" value="Endonuclease/exonuclease/phosphatase"/>
    <property type="match status" value="1"/>
</dbReference>
<sequence length="2004" mass="227058">MEKLSTTKHQEQQALYQKGIGENALRTIGNFNFDLRGNWVSLDILQYLWVFALGFAAKRKGFFSGSLLSRCSLCCLRGVFWLLLVICFLSVFLLFSGEIFLVMENKSEETQVEQVELCGLEDFKISLEADHELGVEAIEKSVVAKLYTNKTVFMGLLRSILGRKWKLAKGWKLQEVEPKTFIIRLTKKQEALQISKNGPWPMCDGFLVVKPMPEDGIWSAADLNSSPVWVRAYEIPPRYWTIKNATALAQKIGTVNSIDRLWRNGFPTNEYIRFQVTIQLNKPIMVGVFLPMEEGVCLWSYFKYENLPCVCYKCGVVGHEESRCRRNRRMIADDFNRTVPMYGPWIRLGARKKDCFSDYELYEQERLARELRDVRLQVEARDNLIPGEGNFEPAQIGTDLHMEAVIEAARRQKEAEPETGNSSKVPVEGTVAEGSMPSSEIRTLEEGHKGPGFGTNVHGKDSTAGGEVVVRNHTDEIGGPSTTHTSNGKGKEIAEVEKHHVDHLAMVFKASLGSNPKPAHRPSRPLRSRKDLGSNAKSVTRKEIRPLQIGKKRRFDSCEEDFSSLGSFLPGEESSNKKICPEDSLKSLKSQEPHSGSQGVPDDGEGLHPKHNVIDGREEEGGFYRGRGGGPLHAPQIPMLVVAWNCRGLGKPAAVNALRSLIRSANPDVIFLMETKKNALEMEGIWQSLGFNNGVAVSSVGASGGLALFWRQGWNIQIMTMDISKIVARFSGDRVSLDWIGCFTYAPPRREDRAEFWNDLGNFFDAQVDPWIVMGDLNSVLSSIEKVGGRPVTQAEGEGLRNFLFNHGAIDLAGVGAFFTWTNGQDEDHIIKEKLDRVIVSSEWLTHFKKAGVRNLSIRHSDHAPVILDTRMEREFFSTPFRYLDAWSRDSSCRKVIEDSWKLGVEGFQSFILCQKLRITAKALGEWNRLVFGFCQSKIKALEKLLIEVQNRPPSKDNLELEGSIMLELDEVEDRLESIWRQKSRENWLHEGDKNSRFFHASIVVRRKRNHIWAIRQADSSLIEDRASIAHYFRSNFQALFTSSGDNVDNDLSDLITASITREENFRLCSCPSEEEIKKIVWALPPLKSPGPDGFPVKFFKQYWDIVGNQVVDFVKEFFINGKFCSEVNKTFIVLIPKKSHAESFDDYRPISLCNSIYKIVSKLLANRLSGVLDKLISPNQAAFIKGRNIAENSIIANDIVHDMKRRRGGNAFACIKCDMSKAYDRLEWNFLLKVLKAFGFGRHFCQMIMHCVSSVSFQVLLNGGITKKFFPKRGVRQGDPLSPLLFILCGEVLSRIFLAKEEEGCLKGFPIGQSGQSITHLMYADDLVVFLKAENDVLDSFLESMENYCRWSGQLINVRKSKVFFSNNCSNDCREDFLHKLGYEEMKRGEKFLGNPFLIKGRGSVDFDFITEKISKRLEGWRARLLSQAARSILVKNVLASIPLYSMSTFLLPRKTTDAIDGILRKFWWKGNVQEGRFLALKAWDSMCKPKTCGGLGFRRSADINFSLIAKLGWDMASNTQSLWKSVLLERYCPHSDFLSTTIPTSASLVARGIWANRDFIADNSIWAIGKNSQVNLWSGLWSSKDGVVCDSGDLNPMCKVDITVGDLMLNSGEGWDHNKLVLWLRPEAINRLEGVDFGTLLNEDILYWKSSPDGSFSIKRAYWDLNRSRFFEKDAIGSRIWKLKMHERVKLFLWKLYQNSLPFGCKFREIFGSQPGLCMLCGESEGDTVSHFVANCAISRQLWFSSCWNIRITNFSLVSGKDIVSWLIDPPFAQVMSTEEKAKFSLFGAILYFKLWRVRNDNYHNKTSMPYEMIQKMVMRSYREHINIMTLDIVQEGTNRGPAAIHWGLPRPGRMKCFVDYASDNDTGAVAGVIYDWEGSVKRFGAKKVTAVSSFQGELEAIAFGVELARAYAEVGVDFHSDNWQLVNSLSTGRSLWWNASFSFNKILRELDGFDCSVSWISRSFNDSAHTLARWGLSHNCNGALRFWEVSPHVLTKMLFSA</sequence>
<dbReference type="PROSITE" id="PS50878">
    <property type="entry name" value="RT_POL"/>
    <property type="match status" value="1"/>
</dbReference>
<reference evidence="6" key="1">
    <citation type="submission" date="2018-11" db="EMBL/GenBank/DDBJ databases">
        <authorList>
            <person name="Grassa J C."/>
        </authorList>
    </citation>
    <scope>NUCLEOTIDE SEQUENCE [LARGE SCALE GENOMIC DNA]</scope>
</reference>
<evidence type="ECO:0000313" key="7">
    <source>
        <dbReference type="Proteomes" id="UP000596661"/>
    </source>
</evidence>
<evidence type="ECO:0008006" key="8">
    <source>
        <dbReference type="Google" id="ProtNLM"/>
    </source>
</evidence>
<keyword evidence="7" id="KW-1185">Reference proteome</keyword>
<keyword evidence="1" id="KW-0862">Zinc</keyword>
<dbReference type="InterPro" id="IPR025836">
    <property type="entry name" value="Zn_knuckle_CX2CX4HX4C"/>
</dbReference>
<feature type="domain" description="CCHC-type" evidence="4">
    <location>
        <begin position="311"/>
        <end position="326"/>
    </location>
</feature>
<dbReference type="Pfam" id="PF03372">
    <property type="entry name" value="Exo_endo_phos"/>
    <property type="match status" value="1"/>
</dbReference>